<dbReference type="EMBL" id="NOIG01000004">
    <property type="protein sequence ID" value="OYD51395.1"/>
    <property type="molecule type" value="Genomic_DNA"/>
</dbReference>
<name>A0A235ESI0_9BURK</name>
<keyword evidence="2" id="KW-1185">Reference proteome</keyword>
<comment type="caution">
    <text evidence="1">The sequence shown here is derived from an EMBL/GenBank/DDBJ whole genome shotgun (WGS) entry which is preliminary data.</text>
</comment>
<reference evidence="1 2" key="1">
    <citation type="submission" date="2017-07" db="EMBL/GenBank/DDBJ databases">
        <title>Acidovorax KNDSW TSA 6 genome sequence and assembly.</title>
        <authorList>
            <person name="Mayilraj S."/>
        </authorList>
    </citation>
    <scope>NUCLEOTIDE SEQUENCE [LARGE SCALE GENOMIC DNA]</scope>
    <source>
        <strain evidence="1 2">KNDSW-TSA6</strain>
    </source>
</reference>
<organism evidence="1 2">
    <name type="scientific">Acidovorax kalamii</name>
    <dbReference type="NCBI Taxonomy" id="2004485"/>
    <lineage>
        <taxon>Bacteria</taxon>
        <taxon>Pseudomonadati</taxon>
        <taxon>Pseudomonadota</taxon>
        <taxon>Betaproteobacteria</taxon>
        <taxon>Burkholderiales</taxon>
        <taxon>Comamonadaceae</taxon>
        <taxon>Acidovorax</taxon>
    </lineage>
</organism>
<sequence>MTAISALEGDWVQKGCITVGVQSFKKTLRARTTGQATLDYYEGVLVFAGNDCAGASQLVGPSKLGVVRFARSDANPALAARWGELHTITGTRSGAIWALPSARQLCLLGDEIPSSRPSLSAVAASVANLPADNCFVR</sequence>
<gene>
    <name evidence="1" type="ORF">CBY09_06125</name>
</gene>
<dbReference type="Proteomes" id="UP000215441">
    <property type="component" value="Unassembled WGS sequence"/>
</dbReference>
<evidence type="ECO:0000313" key="1">
    <source>
        <dbReference type="EMBL" id="OYD51395.1"/>
    </source>
</evidence>
<evidence type="ECO:0000313" key="2">
    <source>
        <dbReference type="Proteomes" id="UP000215441"/>
    </source>
</evidence>
<dbReference type="AlphaFoldDB" id="A0A235ESI0"/>
<protein>
    <submittedName>
        <fullName evidence="1">Uncharacterized protein</fullName>
    </submittedName>
</protein>
<proteinExistence type="predicted"/>
<accession>A0A235ESI0</accession>